<keyword evidence="2" id="KW-1185">Reference proteome</keyword>
<organism evidence="1 2">
    <name type="scientific">Rathayibacter rathayi</name>
    <name type="common">Corynebacterium rathayi</name>
    <dbReference type="NCBI Taxonomy" id="33887"/>
    <lineage>
        <taxon>Bacteria</taxon>
        <taxon>Bacillati</taxon>
        <taxon>Actinomycetota</taxon>
        <taxon>Actinomycetes</taxon>
        <taxon>Micrococcales</taxon>
        <taxon>Microbacteriaceae</taxon>
        <taxon>Rathayibacter</taxon>
    </lineage>
</organism>
<name>A0ABX5ACG0_RATRA</name>
<dbReference type="InterPro" id="IPR050900">
    <property type="entry name" value="Transposase_IS3/IS150/IS904"/>
</dbReference>
<reference evidence="1 2" key="1">
    <citation type="submission" date="2018-02" db="EMBL/GenBank/DDBJ databases">
        <title>Bacteriophage NCPPB3778 and a type I-E CRISPR drive the evolution of the US Biological Select Agent, Rathayibacter toxicus.</title>
        <authorList>
            <person name="Davis E.W.II."/>
            <person name="Tabima J.F."/>
            <person name="Weisberg A.J."/>
            <person name="Lopes L.D."/>
            <person name="Wiseman M.S."/>
            <person name="Wiseman M.S."/>
            <person name="Pupko T."/>
            <person name="Belcher M.S."/>
            <person name="Sechler A.J."/>
            <person name="Tancos M.A."/>
            <person name="Schroeder B.K."/>
            <person name="Murray T.D."/>
            <person name="Luster D.G."/>
            <person name="Schneider W.L."/>
            <person name="Rogers E."/>
            <person name="Andreote F.D."/>
            <person name="Grunwald N.J."/>
            <person name="Putnam M.L."/>
            <person name="Chang J.H."/>
        </authorList>
    </citation>
    <scope>NUCLEOTIDE SEQUENCE [LARGE SCALE GENOMIC DNA]</scope>
    <source>
        <strain evidence="1 2">AY1D6</strain>
    </source>
</reference>
<dbReference type="SUPFAM" id="SSF53098">
    <property type="entry name" value="Ribonuclease H-like"/>
    <property type="match status" value="1"/>
</dbReference>
<protein>
    <recommendedName>
        <fullName evidence="3">Integrase catalytic domain-containing protein</fullName>
    </recommendedName>
</protein>
<accession>A0ABX5ACG0</accession>
<dbReference type="InterPro" id="IPR036397">
    <property type="entry name" value="RNaseH_sf"/>
</dbReference>
<comment type="caution">
    <text evidence="1">The sequence shown here is derived from an EMBL/GenBank/DDBJ whole genome shotgun (WGS) entry which is preliminary data.</text>
</comment>
<evidence type="ECO:0008006" key="3">
    <source>
        <dbReference type="Google" id="ProtNLM"/>
    </source>
</evidence>
<dbReference type="PANTHER" id="PTHR46889:SF4">
    <property type="entry name" value="TRANSPOSASE INSO FOR INSERTION SEQUENCE ELEMENT IS911B-RELATED"/>
    <property type="match status" value="1"/>
</dbReference>
<dbReference type="PANTHER" id="PTHR46889">
    <property type="entry name" value="TRANSPOSASE INSF FOR INSERTION SEQUENCE IS3B-RELATED"/>
    <property type="match status" value="1"/>
</dbReference>
<evidence type="ECO:0000313" key="1">
    <source>
        <dbReference type="EMBL" id="PPH75743.1"/>
    </source>
</evidence>
<dbReference type="Gene3D" id="3.30.420.10">
    <property type="entry name" value="Ribonuclease H-like superfamily/Ribonuclease H"/>
    <property type="match status" value="1"/>
</dbReference>
<dbReference type="InterPro" id="IPR012337">
    <property type="entry name" value="RNaseH-like_sf"/>
</dbReference>
<dbReference type="RefSeq" id="WP_104275085.1">
    <property type="nucleotide sequence ID" value="NZ_PSUI01000035.1"/>
</dbReference>
<dbReference type="EMBL" id="PSVT01000022">
    <property type="protein sequence ID" value="PPH75743.1"/>
    <property type="molecule type" value="Genomic_DNA"/>
</dbReference>
<gene>
    <name evidence="1" type="ORF">C5C40_10580</name>
</gene>
<sequence>MGFARGDEQGADLVIRAQRVASEKGIIHAGAIFHTHHGTHYCSTRFARYCAANELRRSMGARMQCWDNAAAELFFSKLKSERLDWIDFRTRRQAAANVTDYINRGLRPESLSHISERERSPPLIPL</sequence>
<dbReference type="Proteomes" id="UP000239698">
    <property type="component" value="Unassembled WGS sequence"/>
</dbReference>
<proteinExistence type="predicted"/>
<evidence type="ECO:0000313" key="2">
    <source>
        <dbReference type="Proteomes" id="UP000239698"/>
    </source>
</evidence>